<dbReference type="Proteomes" id="UP000735302">
    <property type="component" value="Unassembled WGS sequence"/>
</dbReference>
<gene>
    <name evidence="7" type="ORF">PoB_001098300</name>
</gene>
<reference evidence="7 8" key="1">
    <citation type="journal article" date="2021" name="Elife">
        <title>Chloroplast acquisition without the gene transfer in kleptoplastic sea slugs, Plakobranchus ocellatus.</title>
        <authorList>
            <person name="Maeda T."/>
            <person name="Takahashi S."/>
            <person name="Yoshida T."/>
            <person name="Shimamura S."/>
            <person name="Takaki Y."/>
            <person name="Nagai Y."/>
            <person name="Toyoda A."/>
            <person name="Suzuki Y."/>
            <person name="Arimoto A."/>
            <person name="Ishii H."/>
            <person name="Satoh N."/>
            <person name="Nishiyama T."/>
            <person name="Hasebe M."/>
            <person name="Maruyama T."/>
            <person name="Minagawa J."/>
            <person name="Obokata J."/>
            <person name="Shigenobu S."/>
        </authorList>
    </citation>
    <scope>NUCLEOTIDE SEQUENCE [LARGE SCALE GENOMIC DNA]</scope>
</reference>
<keyword evidence="8" id="KW-1185">Reference proteome</keyword>
<dbReference type="AlphaFoldDB" id="A0AAV3YQ65"/>
<evidence type="ECO:0000313" key="8">
    <source>
        <dbReference type="Proteomes" id="UP000735302"/>
    </source>
</evidence>
<dbReference type="PROSITE" id="PS01359">
    <property type="entry name" value="ZF_PHD_1"/>
    <property type="match status" value="1"/>
</dbReference>
<dbReference type="SUPFAM" id="SSF57903">
    <property type="entry name" value="FYVE/PHD zinc finger"/>
    <property type="match status" value="1"/>
</dbReference>
<keyword evidence="3" id="KW-0862">Zinc</keyword>
<sequence>MEKEKQRKVGEMRKRAVEKKRQDGEKKKKIEALKKDGDKRGKGGNRKGNRKKCKLEESDSDMSSFIRYDDNSSDDFWPPNFDESGDERDDGNACYVCKRTDDLKGWVECDECVRWFHRRCCGAKKNLLLKMDAKELKNVQFICVVCKGKKKRLI</sequence>
<proteinExistence type="predicted"/>
<name>A0AAV3YQ65_9GAST</name>
<dbReference type="PROSITE" id="PS50016">
    <property type="entry name" value="ZF_PHD_2"/>
    <property type="match status" value="1"/>
</dbReference>
<dbReference type="EMBL" id="BLXT01001319">
    <property type="protein sequence ID" value="GFN84477.1"/>
    <property type="molecule type" value="Genomic_DNA"/>
</dbReference>
<comment type="caution">
    <text evidence="7">The sequence shown here is derived from an EMBL/GenBank/DDBJ whole genome shotgun (WGS) entry which is preliminary data.</text>
</comment>
<keyword evidence="1" id="KW-0479">Metal-binding</keyword>
<dbReference type="InterPro" id="IPR001965">
    <property type="entry name" value="Znf_PHD"/>
</dbReference>
<dbReference type="InterPro" id="IPR011011">
    <property type="entry name" value="Znf_FYVE_PHD"/>
</dbReference>
<dbReference type="InterPro" id="IPR019787">
    <property type="entry name" value="Znf_PHD-finger"/>
</dbReference>
<protein>
    <submittedName>
        <fullName evidence="7">PHD finger protein 20-like protein 1</fullName>
    </submittedName>
</protein>
<evidence type="ECO:0000256" key="1">
    <source>
        <dbReference type="ARBA" id="ARBA00022723"/>
    </source>
</evidence>
<keyword evidence="2 4" id="KW-0863">Zinc-finger</keyword>
<dbReference type="GO" id="GO:0008270">
    <property type="term" value="F:zinc ion binding"/>
    <property type="evidence" value="ECO:0007669"/>
    <property type="project" value="UniProtKB-KW"/>
</dbReference>
<dbReference type="SMART" id="SM00249">
    <property type="entry name" value="PHD"/>
    <property type="match status" value="1"/>
</dbReference>
<dbReference type="InterPro" id="IPR019786">
    <property type="entry name" value="Zinc_finger_PHD-type_CS"/>
</dbReference>
<dbReference type="Pfam" id="PF00628">
    <property type="entry name" value="PHD"/>
    <property type="match status" value="1"/>
</dbReference>
<feature type="compositionally biased region" description="Basic residues" evidence="5">
    <location>
        <begin position="42"/>
        <end position="53"/>
    </location>
</feature>
<evidence type="ECO:0000256" key="3">
    <source>
        <dbReference type="ARBA" id="ARBA00022833"/>
    </source>
</evidence>
<evidence type="ECO:0000256" key="4">
    <source>
        <dbReference type="PROSITE-ProRule" id="PRU00146"/>
    </source>
</evidence>
<feature type="compositionally biased region" description="Basic and acidic residues" evidence="5">
    <location>
        <begin position="1"/>
        <end position="41"/>
    </location>
</feature>
<organism evidence="7 8">
    <name type="scientific">Plakobranchus ocellatus</name>
    <dbReference type="NCBI Taxonomy" id="259542"/>
    <lineage>
        <taxon>Eukaryota</taxon>
        <taxon>Metazoa</taxon>
        <taxon>Spiralia</taxon>
        <taxon>Lophotrochozoa</taxon>
        <taxon>Mollusca</taxon>
        <taxon>Gastropoda</taxon>
        <taxon>Heterobranchia</taxon>
        <taxon>Euthyneura</taxon>
        <taxon>Panpulmonata</taxon>
        <taxon>Sacoglossa</taxon>
        <taxon>Placobranchoidea</taxon>
        <taxon>Plakobranchidae</taxon>
        <taxon>Plakobranchus</taxon>
    </lineage>
</organism>
<evidence type="ECO:0000313" key="7">
    <source>
        <dbReference type="EMBL" id="GFN84477.1"/>
    </source>
</evidence>
<accession>A0AAV3YQ65</accession>
<evidence type="ECO:0000256" key="2">
    <source>
        <dbReference type="ARBA" id="ARBA00022771"/>
    </source>
</evidence>
<feature type="domain" description="PHD-type" evidence="6">
    <location>
        <begin position="91"/>
        <end position="149"/>
    </location>
</feature>
<dbReference type="InterPro" id="IPR013083">
    <property type="entry name" value="Znf_RING/FYVE/PHD"/>
</dbReference>
<evidence type="ECO:0000259" key="6">
    <source>
        <dbReference type="PROSITE" id="PS50016"/>
    </source>
</evidence>
<dbReference type="Gene3D" id="3.30.40.10">
    <property type="entry name" value="Zinc/RING finger domain, C3HC4 (zinc finger)"/>
    <property type="match status" value="1"/>
</dbReference>
<feature type="region of interest" description="Disordered" evidence="5">
    <location>
        <begin position="1"/>
        <end position="61"/>
    </location>
</feature>
<evidence type="ECO:0000256" key="5">
    <source>
        <dbReference type="SAM" id="MobiDB-lite"/>
    </source>
</evidence>